<dbReference type="Proteomes" id="UP001602058">
    <property type="component" value="Unassembled WGS sequence"/>
</dbReference>
<proteinExistence type="predicted"/>
<organism evidence="1 2">
    <name type="scientific">Streptomyces bluensis</name>
    <dbReference type="NCBI Taxonomy" id="33897"/>
    <lineage>
        <taxon>Bacteria</taxon>
        <taxon>Bacillati</taxon>
        <taxon>Actinomycetota</taxon>
        <taxon>Actinomycetes</taxon>
        <taxon>Kitasatosporales</taxon>
        <taxon>Streptomycetaceae</taxon>
        <taxon>Streptomyces</taxon>
    </lineage>
</organism>
<accession>A0ABW6UVB0</accession>
<evidence type="ECO:0000313" key="1">
    <source>
        <dbReference type="EMBL" id="MFF4527412.1"/>
    </source>
</evidence>
<gene>
    <name evidence="1" type="ORF">ACFY1D_39270</name>
</gene>
<evidence type="ECO:0000313" key="2">
    <source>
        <dbReference type="Proteomes" id="UP001602058"/>
    </source>
</evidence>
<reference evidence="1 2" key="1">
    <citation type="submission" date="2024-10" db="EMBL/GenBank/DDBJ databases">
        <title>The Natural Products Discovery Center: Release of the First 8490 Sequenced Strains for Exploring Actinobacteria Biosynthetic Diversity.</title>
        <authorList>
            <person name="Kalkreuter E."/>
            <person name="Kautsar S.A."/>
            <person name="Yang D."/>
            <person name="Bader C.D."/>
            <person name="Teijaro C.N."/>
            <person name="Fluegel L."/>
            <person name="Davis C.M."/>
            <person name="Simpson J.R."/>
            <person name="Lauterbach L."/>
            <person name="Steele A.D."/>
            <person name="Gui C."/>
            <person name="Meng S."/>
            <person name="Li G."/>
            <person name="Viehrig K."/>
            <person name="Ye F."/>
            <person name="Su P."/>
            <person name="Kiefer A.F."/>
            <person name="Nichols A."/>
            <person name="Cepeda A.J."/>
            <person name="Yan W."/>
            <person name="Fan B."/>
            <person name="Jiang Y."/>
            <person name="Adhikari A."/>
            <person name="Zheng C.-J."/>
            <person name="Schuster L."/>
            <person name="Cowan T.M."/>
            <person name="Smanski M.J."/>
            <person name="Chevrette M.G."/>
            <person name="De Carvalho L.P.S."/>
            <person name="Shen B."/>
        </authorList>
    </citation>
    <scope>NUCLEOTIDE SEQUENCE [LARGE SCALE GENOMIC DNA]</scope>
    <source>
        <strain evidence="1 2">NPDC001390</strain>
    </source>
</reference>
<name>A0ABW6UVB0_9ACTN</name>
<dbReference type="EMBL" id="JBIAWJ010000037">
    <property type="protein sequence ID" value="MFF4527412.1"/>
    <property type="molecule type" value="Genomic_DNA"/>
</dbReference>
<comment type="caution">
    <text evidence="1">The sequence shown here is derived from an EMBL/GenBank/DDBJ whole genome shotgun (WGS) entry which is preliminary data.</text>
</comment>
<sequence>MDSEAEHVLMLVDSCFAGSLNSELSVLLEELCAKRRALKTLAVITSGDFEQEPRRGEFTRLLRLALDKARDESAGFTAPHLSFEDWEKLLNTVGDENPGLLRALWVWPGSRRDEPSLCLPNPHYQPQEQVVEASRQSVALSASALEQYWLARASGRTDDDGPGWYFSGR</sequence>
<keyword evidence="2" id="KW-1185">Reference proteome</keyword>
<dbReference type="RefSeq" id="WP_351087464.1">
    <property type="nucleotide sequence ID" value="NZ_JBEOZG010000052.1"/>
</dbReference>
<protein>
    <submittedName>
        <fullName evidence="1">Uncharacterized protein</fullName>
    </submittedName>
</protein>